<dbReference type="OMA" id="MAYENTQ"/>
<dbReference type="AlphaFoldDB" id="A0A0R0E7V0"/>
<dbReference type="PANTHER" id="PTHR47481:SF22">
    <property type="entry name" value="RETROTRANSPOSON GAG DOMAIN-CONTAINING PROTEIN"/>
    <property type="match status" value="1"/>
</dbReference>
<reference evidence="1" key="3">
    <citation type="submission" date="2018-07" db="EMBL/GenBank/DDBJ databases">
        <title>WGS assembly of Glycine max.</title>
        <authorList>
            <person name="Schmutz J."/>
            <person name="Cannon S."/>
            <person name="Schlueter J."/>
            <person name="Ma J."/>
            <person name="Mitros T."/>
            <person name="Nelson W."/>
            <person name="Hyten D."/>
            <person name="Song Q."/>
            <person name="Thelen J."/>
            <person name="Cheng J."/>
            <person name="Xu D."/>
            <person name="Hellsten U."/>
            <person name="May G."/>
            <person name="Yu Y."/>
            <person name="Sakurai T."/>
            <person name="Umezawa T."/>
            <person name="Bhattacharyya M."/>
            <person name="Sandhu D."/>
            <person name="Valliyodan B."/>
            <person name="Lindquist E."/>
            <person name="Peto M."/>
            <person name="Grant D."/>
            <person name="Shu S."/>
            <person name="Goodstein D."/>
            <person name="Barry K."/>
            <person name="Futrell-Griggs M."/>
            <person name="Abernathy B."/>
            <person name="Du J."/>
            <person name="Tian Z."/>
            <person name="Zhu L."/>
            <person name="Gill N."/>
            <person name="Joshi T."/>
            <person name="Libault M."/>
            <person name="Sethuraman A."/>
            <person name="Zhang X."/>
            <person name="Shinozaki K."/>
            <person name="Nguyen H."/>
            <person name="Wing R."/>
            <person name="Cregan P."/>
            <person name="Specht J."/>
            <person name="Grimwood J."/>
            <person name="Rokhsar D."/>
            <person name="Stacey G."/>
            <person name="Shoemaker R."/>
            <person name="Jackson S."/>
        </authorList>
    </citation>
    <scope>NUCLEOTIDE SEQUENCE</scope>
    <source>
        <tissue evidence="1">Callus</tissue>
    </source>
</reference>
<dbReference type="Pfam" id="PF14223">
    <property type="entry name" value="Retrotran_gag_2"/>
    <property type="match status" value="1"/>
</dbReference>
<evidence type="ECO:0000313" key="1">
    <source>
        <dbReference type="EMBL" id="KRG89910.1"/>
    </source>
</evidence>
<dbReference type="InParanoid" id="A0A0R0E7V0"/>
<sequence length="409" mass="45711">MAAQPFPTMSEFPKATQPFPITTEFPMMTPVFATPFQSIPTPTEAIPATATSSSLQPYSFSHVISAKLTNSNYSLWCQQVQPVLKGHRLHHFLVNPTIPSCFRTLADRNLGISSPELLECHTSWHLWDRLHSHFRSLIQAKTCQLRTELCSIQLQNKSISEYLLQIQTIVNSLGSIGVTISPDEQLDVILEGLPKDYESTLICSKFETLSINEVATLLLGHEARLNRFQKLDSQISDNLIQGASTSSAVNFSQGASTSNSTAYVQPIFSSRGGRNYGGRSNASRGDGHGRGRFANVQCQVCHKFGHEASFCYHRYEENYVATQPMAYENTQITSSVQQPSTQQAVTQKLPSAQEYTPIMAPFPYYYPQMPYVHNAGVQATLPPQANNCYCWFSSFKQLVSRFWCLPSCH</sequence>
<dbReference type="EnsemblPlants" id="KRG89910">
    <property type="protein sequence ID" value="KRG89910"/>
    <property type="gene ID" value="GLYMA_20G055500"/>
</dbReference>
<dbReference type="Proteomes" id="UP000008827">
    <property type="component" value="Chromosome 20"/>
</dbReference>
<keyword evidence="3" id="KW-1185">Reference proteome</keyword>
<evidence type="ECO:0000313" key="3">
    <source>
        <dbReference type="Proteomes" id="UP000008827"/>
    </source>
</evidence>
<name>A0A0R0E7V0_SOYBN</name>
<dbReference type="PANTHER" id="PTHR47481">
    <property type="match status" value="1"/>
</dbReference>
<evidence type="ECO:0008006" key="4">
    <source>
        <dbReference type="Google" id="ProtNLM"/>
    </source>
</evidence>
<dbReference type="Gramene" id="KRG89910">
    <property type="protein sequence ID" value="KRG89910"/>
    <property type="gene ID" value="GLYMA_20G055500"/>
</dbReference>
<reference evidence="2" key="2">
    <citation type="submission" date="2018-02" db="UniProtKB">
        <authorList>
            <consortium name="EnsemblPlants"/>
        </authorList>
    </citation>
    <scope>IDENTIFICATION</scope>
    <source>
        <strain evidence="2">Williams 82</strain>
    </source>
</reference>
<dbReference type="EMBL" id="CM000853">
    <property type="protein sequence ID" value="KRG89910.1"/>
    <property type="molecule type" value="Genomic_DNA"/>
</dbReference>
<organism evidence="1">
    <name type="scientific">Glycine max</name>
    <name type="common">Soybean</name>
    <name type="synonym">Glycine hispida</name>
    <dbReference type="NCBI Taxonomy" id="3847"/>
    <lineage>
        <taxon>Eukaryota</taxon>
        <taxon>Viridiplantae</taxon>
        <taxon>Streptophyta</taxon>
        <taxon>Embryophyta</taxon>
        <taxon>Tracheophyta</taxon>
        <taxon>Spermatophyta</taxon>
        <taxon>Magnoliopsida</taxon>
        <taxon>eudicotyledons</taxon>
        <taxon>Gunneridae</taxon>
        <taxon>Pentapetalae</taxon>
        <taxon>rosids</taxon>
        <taxon>fabids</taxon>
        <taxon>Fabales</taxon>
        <taxon>Fabaceae</taxon>
        <taxon>Papilionoideae</taxon>
        <taxon>50 kb inversion clade</taxon>
        <taxon>NPAAA clade</taxon>
        <taxon>indigoferoid/millettioid clade</taxon>
        <taxon>Phaseoleae</taxon>
        <taxon>Glycine</taxon>
        <taxon>Glycine subgen. Soja</taxon>
    </lineage>
</organism>
<evidence type="ECO:0000313" key="2">
    <source>
        <dbReference type="EnsemblPlants" id="KRG89910"/>
    </source>
</evidence>
<accession>A0A0R0E7V0</accession>
<protein>
    <recommendedName>
        <fullName evidence="4">Retrotransposon Copia-like N-terminal domain-containing protein</fullName>
    </recommendedName>
</protein>
<proteinExistence type="predicted"/>
<gene>
    <name evidence="1" type="ORF">GLYMA_20G055500</name>
</gene>
<reference evidence="1 2" key="1">
    <citation type="journal article" date="2010" name="Nature">
        <title>Genome sequence of the palaeopolyploid soybean.</title>
        <authorList>
            <person name="Schmutz J."/>
            <person name="Cannon S.B."/>
            <person name="Schlueter J."/>
            <person name="Ma J."/>
            <person name="Mitros T."/>
            <person name="Nelson W."/>
            <person name="Hyten D.L."/>
            <person name="Song Q."/>
            <person name="Thelen J.J."/>
            <person name="Cheng J."/>
            <person name="Xu D."/>
            <person name="Hellsten U."/>
            <person name="May G.D."/>
            <person name="Yu Y."/>
            <person name="Sakurai T."/>
            <person name="Umezawa T."/>
            <person name="Bhattacharyya M.K."/>
            <person name="Sandhu D."/>
            <person name="Valliyodan B."/>
            <person name="Lindquist E."/>
            <person name="Peto M."/>
            <person name="Grant D."/>
            <person name="Shu S."/>
            <person name="Goodstein D."/>
            <person name="Barry K."/>
            <person name="Futrell-Griggs M."/>
            <person name="Abernathy B."/>
            <person name="Du J."/>
            <person name="Tian Z."/>
            <person name="Zhu L."/>
            <person name="Gill N."/>
            <person name="Joshi T."/>
            <person name="Libault M."/>
            <person name="Sethuraman A."/>
            <person name="Zhang X.-C."/>
            <person name="Shinozaki K."/>
            <person name="Nguyen H.T."/>
            <person name="Wing R.A."/>
            <person name="Cregan P."/>
            <person name="Specht J."/>
            <person name="Grimwood J."/>
            <person name="Rokhsar D."/>
            <person name="Stacey G."/>
            <person name="Shoemaker R.C."/>
            <person name="Jackson S.A."/>
        </authorList>
    </citation>
    <scope>NUCLEOTIDE SEQUENCE</scope>
    <source>
        <strain evidence="2">cv. Williams 82</strain>
        <tissue evidence="1">Callus</tissue>
    </source>
</reference>